<dbReference type="SUPFAM" id="SSF69118">
    <property type="entry name" value="AhpD-like"/>
    <property type="match status" value="1"/>
</dbReference>
<name>A0A839Q769_MYCIR</name>
<evidence type="ECO:0000313" key="3">
    <source>
        <dbReference type="EMBL" id="MBB2990704.1"/>
    </source>
</evidence>
<dbReference type="RefSeq" id="WP_183467969.1">
    <property type="nucleotide sequence ID" value="NZ_JACHVU010000004.1"/>
</dbReference>
<feature type="region of interest" description="Disordered" evidence="1">
    <location>
        <begin position="120"/>
        <end position="156"/>
    </location>
</feature>
<gene>
    <name evidence="3" type="ORF">FHR72_002177</name>
</gene>
<keyword evidence="3" id="KW-0456">Lyase</keyword>
<sequence>MSSDELRRKGLEKMNEVYGWEMPDIQGDPFFDLTVDHLFGTIWTRPGLSMRDKRIMTLTAVAALGNSDLAEIQANAALHNDELTGDELKEMAVFLTQYLGFPLGSKLDGAVSKVIKKRKKAAERGGEKDEAAERRANVNAAVQMHSGGTVHDESDE</sequence>
<proteinExistence type="predicted"/>
<comment type="caution">
    <text evidence="3">The sequence shown here is derived from an EMBL/GenBank/DDBJ whole genome shotgun (WGS) entry which is preliminary data.</text>
</comment>
<dbReference type="EC" id="4.1.1.44" evidence="3"/>
<evidence type="ECO:0000256" key="1">
    <source>
        <dbReference type="SAM" id="MobiDB-lite"/>
    </source>
</evidence>
<keyword evidence="4" id="KW-1185">Reference proteome</keyword>
<dbReference type="Proteomes" id="UP000550501">
    <property type="component" value="Unassembled WGS sequence"/>
</dbReference>
<dbReference type="PANTHER" id="PTHR33570">
    <property type="entry name" value="4-CARBOXYMUCONOLACTONE DECARBOXYLASE FAMILY PROTEIN"/>
    <property type="match status" value="1"/>
</dbReference>
<dbReference type="Pfam" id="PF02627">
    <property type="entry name" value="CMD"/>
    <property type="match status" value="1"/>
</dbReference>
<dbReference type="InterPro" id="IPR052512">
    <property type="entry name" value="4CMD/NDH-1_regulator"/>
</dbReference>
<evidence type="ECO:0000313" key="4">
    <source>
        <dbReference type="Proteomes" id="UP000550501"/>
    </source>
</evidence>
<organism evidence="3 4">
    <name type="scientific">Mycolicibacterium iranicum</name>
    <name type="common">Mycobacterium iranicum</name>
    <dbReference type="NCBI Taxonomy" id="912594"/>
    <lineage>
        <taxon>Bacteria</taxon>
        <taxon>Bacillati</taxon>
        <taxon>Actinomycetota</taxon>
        <taxon>Actinomycetes</taxon>
        <taxon>Mycobacteriales</taxon>
        <taxon>Mycobacteriaceae</taxon>
        <taxon>Mycolicibacterium</taxon>
    </lineage>
</organism>
<dbReference type="AlphaFoldDB" id="A0A839Q769"/>
<protein>
    <submittedName>
        <fullName evidence="3">4-carboxymuconolactone decarboxylase</fullName>
        <ecNumber evidence="3">4.1.1.44</ecNumber>
    </submittedName>
</protein>
<dbReference type="EMBL" id="JACHVU010000004">
    <property type="protein sequence ID" value="MBB2990704.1"/>
    <property type="molecule type" value="Genomic_DNA"/>
</dbReference>
<reference evidence="3 4" key="1">
    <citation type="submission" date="2020-08" db="EMBL/GenBank/DDBJ databases">
        <title>The Agave Microbiome: Exploring the role of microbial communities in plant adaptations to desert environments.</title>
        <authorList>
            <person name="Partida-Martinez L.P."/>
        </authorList>
    </citation>
    <scope>NUCLEOTIDE SEQUENCE [LARGE SCALE GENOMIC DNA]</scope>
    <source>
        <strain evidence="3 4">AT2.18</strain>
    </source>
</reference>
<dbReference type="GO" id="GO:0047575">
    <property type="term" value="F:4-carboxymuconolactone decarboxylase activity"/>
    <property type="evidence" value="ECO:0007669"/>
    <property type="project" value="UniProtKB-EC"/>
</dbReference>
<dbReference type="Gene3D" id="1.20.1290.10">
    <property type="entry name" value="AhpD-like"/>
    <property type="match status" value="1"/>
</dbReference>
<dbReference type="GO" id="GO:0051920">
    <property type="term" value="F:peroxiredoxin activity"/>
    <property type="evidence" value="ECO:0007669"/>
    <property type="project" value="InterPro"/>
</dbReference>
<evidence type="ECO:0000259" key="2">
    <source>
        <dbReference type="Pfam" id="PF02627"/>
    </source>
</evidence>
<dbReference type="PANTHER" id="PTHR33570:SF2">
    <property type="entry name" value="CARBOXYMUCONOLACTONE DECARBOXYLASE-LIKE DOMAIN-CONTAINING PROTEIN"/>
    <property type="match status" value="1"/>
</dbReference>
<feature type="compositionally biased region" description="Basic and acidic residues" evidence="1">
    <location>
        <begin position="122"/>
        <end position="136"/>
    </location>
</feature>
<dbReference type="InterPro" id="IPR003779">
    <property type="entry name" value="CMD-like"/>
</dbReference>
<dbReference type="InterPro" id="IPR029032">
    <property type="entry name" value="AhpD-like"/>
</dbReference>
<accession>A0A839Q769</accession>
<feature type="domain" description="Carboxymuconolactone decarboxylase-like" evidence="2">
    <location>
        <begin position="30"/>
        <end position="102"/>
    </location>
</feature>